<evidence type="ECO:0000256" key="8">
    <source>
        <dbReference type="ARBA" id="ARBA00024446"/>
    </source>
</evidence>
<accession>A0A1J0ADL0</accession>
<keyword evidence="3" id="KW-0120">Carbon dioxide fixation</keyword>
<feature type="binding site" description="in other chain" evidence="11">
    <location>
        <position position="107"/>
    </location>
    <ligand>
        <name>Zn(2+)</name>
        <dbReference type="ChEBI" id="CHEBI:29105"/>
        <note>ligand shared between two neighboring subunits</note>
    </ligand>
</feature>
<evidence type="ECO:0000256" key="13">
    <source>
        <dbReference type="SAM" id="MobiDB-lite"/>
    </source>
</evidence>
<dbReference type="PANTHER" id="PTHR43360">
    <property type="entry name" value="CARBON DIOXIDE CONCENTRATING MECHANISM PROTEIN CCMM"/>
    <property type="match status" value="1"/>
</dbReference>
<keyword evidence="11" id="KW-0479">Metal-binding</keyword>
<dbReference type="KEGG" id="glt:GlitD10_1675"/>
<evidence type="ECO:0000256" key="11">
    <source>
        <dbReference type="PIRSR" id="PIRSR037250-51"/>
    </source>
</evidence>
<dbReference type="GO" id="GO:0015977">
    <property type="term" value="P:carbon fixation"/>
    <property type="evidence" value="ECO:0007669"/>
    <property type="project" value="UniProtKB-KW"/>
</dbReference>
<feature type="compositionally biased region" description="Low complexity" evidence="13">
    <location>
        <begin position="427"/>
        <end position="438"/>
    </location>
</feature>
<evidence type="ECO:0000256" key="4">
    <source>
        <dbReference type="ARBA" id="ARBA00023587"/>
    </source>
</evidence>
<feature type="region of interest" description="Disordered" evidence="13">
    <location>
        <begin position="413"/>
        <end position="451"/>
    </location>
</feature>
<evidence type="ECO:0000256" key="5">
    <source>
        <dbReference type="ARBA" id="ARBA00023595"/>
    </source>
</evidence>
<feature type="disulfide bond" evidence="12">
    <location>
        <begin position="194"/>
        <end position="200"/>
    </location>
</feature>
<dbReference type="InterPro" id="IPR052265">
    <property type="entry name" value="Gamma-CA"/>
</dbReference>
<feature type="domain" description="Ribulose bisphosphate carboxylase small subunit" evidence="14">
    <location>
        <begin position="214"/>
        <end position="307"/>
    </location>
</feature>
<evidence type="ECO:0000256" key="3">
    <source>
        <dbReference type="ARBA" id="ARBA00023300"/>
    </source>
</evidence>
<dbReference type="PIRSF" id="PIRSF037250">
    <property type="entry name" value="CcmM"/>
    <property type="match status" value="1"/>
</dbReference>
<protein>
    <recommendedName>
        <fullName evidence="6">Carboxysome assembly protein CcmM</fullName>
    </recommendedName>
    <alternativeName>
        <fullName evidence="9">Carbon dioxide concentrating mechanism protein CcmM</fullName>
    </alternativeName>
</protein>
<dbReference type="SUPFAM" id="SSF51161">
    <property type="entry name" value="Trimeric LpxA-like enzymes"/>
    <property type="match status" value="1"/>
</dbReference>
<evidence type="ECO:0000256" key="2">
    <source>
        <dbReference type="ARBA" id="ARBA00022737"/>
    </source>
</evidence>
<dbReference type="SUPFAM" id="SSF55239">
    <property type="entry name" value="RuBisCO, small subunit"/>
    <property type="match status" value="4"/>
</dbReference>
<comment type="similarity">
    <text evidence="5">Belongs to the gamma-class carbonic anhydrase family.</text>
</comment>
<gene>
    <name evidence="15" type="primary">ccmM</name>
    <name evidence="15" type="ORF">GlitD10_1675</name>
</gene>
<evidence type="ECO:0000256" key="7">
    <source>
        <dbReference type="ARBA" id="ARBA00023669"/>
    </source>
</evidence>
<feature type="binding site" description="in other chain" evidence="11">
    <location>
        <position position="75"/>
    </location>
    <ligand>
        <name>Zn(2+)</name>
        <dbReference type="ChEBI" id="CHEBI:29105"/>
        <note>ligand shared between two neighboring subunits</note>
    </ligand>
</feature>
<evidence type="ECO:0000313" key="16">
    <source>
        <dbReference type="Proteomes" id="UP000180235"/>
    </source>
</evidence>
<dbReference type="SMART" id="SM00961">
    <property type="entry name" value="RuBisCO_small"/>
    <property type="match status" value="4"/>
</dbReference>
<feature type="binding site" evidence="11">
    <location>
        <position position="102"/>
    </location>
    <ligand>
        <name>Zn(2+)</name>
        <dbReference type="ChEBI" id="CHEBI:29105"/>
        <note>ligand shared between two neighboring subunits</note>
    </ligand>
</feature>
<feature type="compositionally biased region" description="Polar residues" evidence="13">
    <location>
        <begin position="439"/>
        <end position="451"/>
    </location>
</feature>
<dbReference type="EMBL" id="CP017675">
    <property type="protein sequence ID" value="APB34000.1"/>
    <property type="molecule type" value="Genomic_DNA"/>
</dbReference>
<dbReference type="RefSeq" id="WP_071454507.1">
    <property type="nucleotide sequence ID" value="NZ_CP017675.1"/>
</dbReference>
<dbReference type="InterPro" id="IPR000894">
    <property type="entry name" value="RuBisCO_ssu_dom"/>
</dbReference>
<dbReference type="GO" id="GO:0043886">
    <property type="term" value="F:structural constituent of carboxysome shell"/>
    <property type="evidence" value="ECO:0007669"/>
    <property type="project" value="InterPro"/>
</dbReference>
<dbReference type="OrthoDB" id="9803036at2"/>
<keyword evidence="8" id="KW-1283">Bacterial microcompartment</keyword>
<keyword evidence="12" id="KW-1015">Disulfide bond</keyword>
<dbReference type="InterPro" id="IPR017156">
    <property type="entry name" value="CcmM"/>
</dbReference>
<dbReference type="InterPro" id="IPR036385">
    <property type="entry name" value="RuBisCO_ssu_sf"/>
</dbReference>
<keyword evidence="11" id="KW-0862">Zinc</keyword>
<feature type="domain" description="Ribulose bisphosphate carboxylase small subunit" evidence="14">
    <location>
        <begin position="437"/>
        <end position="530"/>
    </location>
</feature>
<keyword evidence="16" id="KW-1185">Reference proteome</keyword>
<sequence length="641" mass="69136">MVVRSAAAPPTPWSKTLAEPRIDPTAFVHSFSNIIGDVRIGAEVLVAPGTSIRADEGSPFHIGAGTNLQDGVIIHGLEQGRVTGEDGQAYSVWIGEDSSITHGVLVHGPAYVGKNCFIGFRSMVFNARVNDGCIVMMHCLIQDVEIPAGRFVASGTVITMQQQADRLPPVSPEDVAFAQHVVGINDALRAGYRCAANIECIAPLKQGTSMNNGRNGDGGATRLAPQVVEQVRQWLTQGYRIGTEHADERRFKTSSWRSCSPITATHLAEVIPALEACLQEHQGEYVRLLGIDHKAKKRMGEQVIQRPGDPPTATMSVHYGAKVASTVAPGTPGVTNSSLADDFTHQVRQWLGQGYRIGAEVADPRRFKTSSWVSVGLPSSRSEYEVVAAIEHLLRESAGDYVRLMAIDPTAKKRVSEQIIQRPQGSPTPTRSVSTPTPAQSTANPGSSPVGQQVRQWLMQGYRIGAEVADPRRFKTSSWLSVGLPSSNQEREVTAAIENLLAESQGNYVRLLAIDAKSKRRVSEQIIQRPQGVNPPITPSPTGASPSPAPPAPASGLDGAVVAQVRQLLAQGYRVGAEHADSRRFKTSSWLGCALPASQREGEVLSALASLLRDYRGEYVRLLGIDPKAKRRVLESIIQKP</sequence>
<dbReference type="Proteomes" id="UP000180235">
    <property type="component" value="Chromosome"/>
</dbReference>
<dbReference type="Gene3D" id="2.160.10.10">
    <property type="entry name" value="Hexapeptide repeat proteins"/>
    <property type="match status" value="1"/>
</dbReference>
<evidence type="ECO:0000259" key="14">
    <source>
        <dbReference type="SMART" id="SM00961"/>
    </source>
</evidence>
<feature type="active site" description="Proton donor/acceptor" evidence="10">
    <location>
        <position position="56"/>
    </location>
</feature>
<dbReference type="Gene3D" id="3.30.190.10">
    <property type="entry name" value="Ribulose bisphosphate carboxylase, small subunit"/>
    <property type="match status" value="4"/>
</dbReference>
<evidence type="ECO:0000256" key="6">
    <source>
        <dbReference type="ARBA" id="ARBA00023636"/>
    </source>
</evidence>
<dbReference type="InterPro" id="IPR047223">
    <property type="entry name" value="CA_gamma_LbH"/>
</dbReference>
<dbReference type="STRING" id="1188229.GlitD10_1675"/>
<evidence type="ECO:0000313" key="15">
    <source>
        <dbReference type="EMBL" id="APB34000.1"/>
    </source>
</evidence>
<dbReference type="CDD" id="cd00307">
    <property type="entry name" value="RuBisCO_small_like"/>
    <property type="match status" value="4"/>
</dbReference>
<feature type="region of interest" description="Disordered" evidence="13">
    <location>
        <begin position="523"/>
        <end position="557"/>
    </location>
</feature>
<dbReference type="Pfam" id="PF00101">
    <property type="entry name" value="RuBisCO_small"/>
    <property type="match status" value="4"/>
</dbReference>
<reference evidence="15 16" key="1">
    <citation type="submission" date="2016-10" db="EMBL/GenBank/DDBJ databases">
        <title>Description of Gloeomargarita lithophora gen. nov., sp. nov., a thylakoid-bearing basal-branching cyanobacterium with intracellular carbonates, and proposal for Gloeomargaritales ord. nov.</title>
        <authorList>
            <person name="Moreira D."/>
            <person name="Tavera R."/>
            <person name="Benzerara K."/>
            <person name="Skouri-Panet F."/>
            <person name="Couradeau E."/>
            <person name="Gerard E."/>
            <person name="Loussert C."/>
            <person name="Novelo E."/>
            <person name="Zivanovic Y."/>
            <person name="Lopez-Garcia P."/>
        </authorList>
    </citation>
    <scope>NUCLEOTIDE SEQUENCE [LARGE SCALE GENOMIC DNA]</scope>
    <source>
        <strain evidence="15 16">D10</strain>
    </source>
</reference>
<dbReference type="GO" id="GO:0015979">
    <property type="term" value="P:photosynthesis"/>
    <property type="evidence" value="ECO:0007669"/>
    <property type="project" value="UniProtKB-KW"/>
</dbReference>
<keyword evidence="2" id="KW-0677">Repeat</keyword>
<organism evidence="15 16">
    <name type="scientific">Gloeomargarita lithophora Alchichica-D10</name>
    <dbReference type="NCBI Taxonomy" id="1188229"/>
    <lineage>
        <taxon>Bacteria</taxon>
        <taxon>Bacillati</taxon>
        <taxon>Cyanobacteriota</taxon>
        <taxon>Cyanophyceae</taxon>
        <taxon>Gloeomargaritales</taxon>
        <taxon>Gloeomargaritaceae</taxon>
        <taxon>Gloeomargarita</taxon>
    </lineage>
</organism>
<dbReference type="AlphaFoldDB" id="A0A1J0ADL0"/>
<feature type="domain" description="Ribulose bisphosphate carboxylase small subunit" evidence="14">
    <location>
        <begin position="542"/>
        <end position="641"/>
    </location>
</feature>
<evidence type="ECO:0000256" key="9">
    <source>
        <dbReference type="ARBA" id="ARBA00030397"/>
    </source>
</evidence>
<evidence type="ECO:0000256" key="1">
    <source>
        <dbReference type="ARBA" id="ARBA00022531"/>
    </source>
</evidence>
<feature type="domain" description="Ribulose bisphosphate carboxylase small subunit" evidence="14">
    <location>
        <begin position="330"/>
        <end position="423"/>
    </location>
</feature>
<dbReference type="PANTHER" id="PTHR43360:SF1">
    <property type="entry name" value="CARBOXYSOME ASSEMBLY PROTEIN CCMM"/>
    <property type="match status" value="1"/>
</dbReference>
<name>A0A1J0ADL0_9CYAN</name>
<dbReference type="CDD" id="cd00710">
    <property type="entry name" value="LbH_gamma_CA"/>
    <property type="match status" value="1"/>
</dbReference>
<keyword evidence="1" id="KW-0602">Photosynthesis</keyword>
<evidence type="ECO:0000256" key="10">
    <source>
        <dbReference type="PIRSR" id="PIRSR037250-50"/>
    </source>
</evidence>
<proteinExistence type="inferred from homology"/>
<dbReference type="InterPro" id="IPR011004">
    <property type="entry name" value="Trimer_LpxA-like_sf"/>
</dbReference>
<evidence type="ECO:0000256" key="12">
    <source>
        <dbReference type="PIRSR" id="PIRSR037250-52"/>
    </source>
</evidence>
<keyword evidence="7" id="KW-1282">Carboxysome</keyword>
<dbReference type="GO" id="GO:0031470">
    <property type="term" value="C:carboxysome"/>
    <property type="evidence" value="ECO:0007669"/>
    <property type="project" value="UniProtKB-SubCell"/>
</dbReference>
<dbReference type="GO" id="GO:0046872">
    <property type="term" value="F:metal ion binding"/>
    <property type="evidence" value="ECO:0007669"/>
    <property type="project" value="UniProtKB-KW"/>
</dbReference>
<comment type="subcellular location">
    <subcellularLocation>
        <location evidence="4">Carboxysome</location>
    </subcellularLocation>
</comment>